<evidence type="ECO:0000256" key="3">
    <source>
        <dbReference type="ARBA" id="ARBA00022692"/>
    </source>
</evidence>
<evidence type="ECO:0000313" key="13">
    <source>
        <dbReference type="Proteomes" id="UP001497623"/>
    </source>
</evidence>
<dbReference type="AlphaFoldDB" id="A0AAV2Q4B9"/>
<feature type="domain" description="EGF-like" evidence="11">
    <location>
        <begin position="114"/>
        <end position="154"/>
    </location>
</feature>
<gene>
    <name evidence="12" type="ORF">MNOR_LOCUS7454</name>
</gene>
<dbReference type="CDD" id="cd00054">
    <property type="entry name" value="EGF_CA"/>
    <property type="match status" value="1"/>
</dbReference>
<evidence type="ECO:0000256" key="2">
    <source>
        <dbReference type="ARBA" id="ARBA00022536"/>
    </source>
</evidence>
<dbReference type="GO" id="GO:0045746">
    <property type="term" value="P:negative regulation of Notch signaling pathway"/>
    <property type="evidence" value="ECO:0007669"/>
    <property type="project" value="TreeGrafter"/>
</dbReference>
<dbReference type="PROSITE" id="PS01186">
    <property type="entry name" value="EGF_2"/>
    <property type="match status" value="1"/>
</dbReference>
<reference evidence="12 13" key="1">
    <citation type="submission" date="2024-05" db="EMBL/GenBank/DDBJ databases">
        <authorList>
            <person name="Wallberg A."/>
        </authorList>
    </citation>
    <scope>NUCLEOTIDE SEQUENCE [LARGE SCALE GENOMIC DNA]</scope>
</reference>
<keyword evidence="6" id="KW-0472">Membrane</keyword>
<dbReference type="FunFam" id="2.10.25.10:FF:000118">
    <property type="entry name" value="protein delta homolog 2"/>
    <property type="match status" value="1"/>
</dbReference>
<dbReference type="PANTHER" id="PTHR24044">
    <property type="entry name" value="NOTCH LIGAND FAMILY MEMBER"/>
    <property type="match status" value="1"/>
</dbReference>
<comment type="subcellular location">
    <subcellularLocation>
        <location evidence="1">Membrane</location>
        <topology evidence="1">Single-pass type I membrane protein</topology>
    </subcellularLocation>
</comment>
<evidence type="ECO:0000259" key="11">
    <source>
        <dbReference type="PROSITE" id="PS50026"/>
    </source>
</evidence>
<keyword evidence="7 9" id="KW-1015">Disulfide bond</keyword>
<feature type="disulfide bond" evidence="9">
    <location>
        <begin position="125"/>
        <end position="142"/>
    </location>
</feature>
<keyword evidence="5" id="KW-1133">Transmembrane helix</keyword>
<accession>A0AAV2Q4B9</accession>
<dbReference type="InterPro" id="IPR000742">
    <property type="entry name" value="EGF"/>
</dbReference>
<name>A0AAV2Q4B9_MEGNR</name>
<sequence length="600" mass="66953">SRCRIGWGGETCEECKPLNGCKNGYCTQPLECRCHEGWTGPLCQIPICAANCSTSHGSCNKPGECRCEVGWWGDTCNECFAYPGCQHGYCTKPWECVCEEGWEGITCDKRPRRKTSYCDRNQSACLNGGTCINVPGNRNFTCSCPSLFTGQRCEYLADSPFTTSTTLPTLPTTIPVITTPANAQFFTSDFVSPRENYSLVQQNSNATNPKVLSEARRLYEESDDLNRKIFLQNNARIIFRTPKISSAEDSNGNKVPLKVIDRKLLPLPVFLPRVQEILPNKQSQKEEGREPTPVFLFDFDNEESFEQLGRNQIGENRRFLRHQEDSPDYVYTDLIEAESNEKRRPSQQRIVRVNSFNRPFMVSAGATALPRLNPFFSSTLRQPVTEKQKPVDLMQSNEQDKPTTSTLPKTTPSMPVTTTSSIPKTTPKAPSRPVTTTTSITKATTRAPSRPVTTTTSITKATPRAPSRPVTTTSSIPKTTTRVSSRAVTTTSSIPKTSPRAPPRPVIKISAIPQTTPRTPVTITLRTKLQEEIFEIQESRMLPQSNADRDHSDALRDHNSALQVHREEVLGGGVHIGALDLKPHESKDFVYEAFIELRKV</sequence>
<dbReference type="GO" id="GO:0005112">
    <property type="term" value="F:Notch binding"/>
    <property type="evidence" value="ECO:0007669"/>
    <property type="project" value="TreeGrafter"/>
</dbReference>
<evidence type="ECO:0000256" key="4">
    <source>
        <dbReference type="ARBA" id="ARBA00022737"/>
    </source>
</evidence>
<dbReference type="Pfam" id="PF21700">
    <property type="entry name" value="EGF_DL_JAG"/>
    <property type="match status" value="2"/>
</dbReference>
<dbReference type="SUPFAM" id="SSF57196">
    <property type="entry name" value="EGF/Laminin"/>
    <property type="match status" value="1"/>
</dbReference>
<dbReference type="EMBL" id="CAXKWB010003291">
    <property type="protein sequence ID" value="CAL4068877.1"/>
    <property type="molecule type" value="Genomic_DNA"/>
</dbReference>
<feature type="disulfide bond" evidence="9">
    <location>
        <begin position="144"/>
        <end position="153"/>
    </location>
</feature>
<dbReference type="GO" id="GO:0005886">
    <property type="term" value="C:plasma membrane"/>
    <property type="evidence" value="ECO:0007669"/>
    <property type="project" value="TreeGrafter"/>
</dbReference>
<dbReference type="PROSITE" id="PS00022">
    <property type="entry name" value="EGF_1"/>
    <property type="match status" value="2"/>
</dbReference>
<keyword evidence="3" id="KW-0812">Transmembrane</keyword>
<keyword evidence="8" id="KW-0325">Glycoprotein</keyword>
<feature type="compositionally biased region" description="Low complexity" evidence="10">
    <location>
        <begin position="471"/>
        <end position="493"/>
    </location>
</feature>
<dbReference type="Gene3D" id="2.10.25.10">
    <property type="entry name" value="Laminin"/>
    <property type="match status" value="3"/>
</dbReference>
<feature type="compositionally biased region" description="Polar residues" evidence="10">
    <location>
        <begin position="451"/>
        <end position="460"/>
    </location>
</feature>
<dbReference type="PANTHER" id="PTHR24044:SF418">
    <property type="entry name" value="DELTA-LIKE PROTEIN"/>
    <property type="match status" value="1"/>
</dbReference>
<dbReference type="InterPro" id="IPR050906">
    <property type="entry name" value="Notch_signaling"/>
</dbReference>
<evidence type="ECO:0000256" key="9">
    <source>
        <dbReference type="PROSITE-ProRule" id="PRU00076"/>
    </source>
</evidence>
<comment type="caution">
    <text evidence="12">The sequence shown here is derived from an EMBL/GenBank/DDBJ whole genome shotgun (WGS) entry which is preliminary data.</text>
</comment>
<proteinExistence type="predicted"/>
<evidence type="ECO:0000256" key="8">
    <source>
        <dbReference type="ARBA" id="ARBA00023180"/>
    </source>
</evidence>
<evidence type="ECO:0000256" key="10">
    <source>
        <dbReference type="SAM" id="MobiDB-lite"/>
    </source>
</evidence>
<keyword evidence="13" id="KW-1185">Reference proteome</keyword>
<protein>
    <recommendedName>
        <fullName evidence="11">EGF-like domain-containing protein</fullName>
    </recommendedName>
</protein>
<evidence type="ECO:0000256" key="5">
    <source>
        <dbReference type="ARBA" id="ARBA00022989"/>
    </source>
</evidence>
<evidence type="ECO:0000256" key="7">
    <source>
        <dbReference type="ARBA" id="ARBA00023157"/>
    </source>
</evidence>
<dbReference type="Pfam" id="PF00008">
    <property type="entry name" value="EGF"/>
    <property type="match status" value="1"/>
</dbReference>
<evidence type="ECO:0000256" key="1">
    <source>
        <dbReference type="ARBA" id="ARBA00004479"/>
    </source>
</evidence>
<feature type="compositionally biased region" description="Low complexity" evidence="10">
    <location>
        <begin position="402"/>
        <end position="445"/>
    </location>
</feature>
<dbReference type="FunFam" id="2.10.25.10:FF:000018">
    <property type="entry name" value="Delta-like 1"/>
    <property type="match status" value="1"/>
</dbReference>
<feature type="non-terminal residue" evidence="12">
    <location>
        <position position="1"/>
    </location>
</feature>
<evidence type="ECO:0000256" key="6">
    <source>
        <dbReference type="ARBA" id="ARBA00023136"/>
    </source>
</evidence>
<keyword evidence="4" id="KW-0677">Repeat</keyword>
<keyword evidence="2 9" id="KW-0245">EGF-like domain</keyword>
<dbReference type="SMART" id="SM00181">
    <property type="entry name" value="EGF"/>
    <property type="match status" value="4"/>
</dbReference>
<dbReference type="PROSITE" id="PS50026">
    <property type="entry name" value="EGF_3"/>
    <property type="match status" value="1"/>
</dbReference>
<evidence type="ECO:0000313" key="12">
    <source>
        <dbReference type="EMBL" id="CAL4068877.1"/>
    </source>
</evidence>
<comment type="caution">
    <text evidence="9">Lacks conserved residue(s) required for the propagation of feature annotation.</text>
</comment>
<organism evidence="12 13">
    <name type="scientific">Meganyctiphanes norvegica</name>
    <name type="common">Northern krill</name>
    <name type="synonym">Thysanopoda norvegica</name>
    <dbReference type="NCBI Taxonomy" id="48144"/>
    <lineage>
        <taxon>Eukaryota</taxon>
        <taxon>Metazoa</taxon>
        <taxon>Ecdysozoa</taxon>
        <taxon>Arthropoda</taxon>
        <taxon>Crustacea</taxon>
        <taxon>Multicrustacea</taxon>
        <taxon>Malacostraca</taxon>
        <taxon>Eumalacostraca</taxon>
        <taxon>Eucarida</taxon>
        <taxon>Euphausiacea</taxon>
        <taxon>Euphausiidae</taxon>
        <taxon>Meganyctiphanes</taxon>
    </lineage>
</organism>
<feature type="region of interest" description="Disordered" evidence="10">
    <location>
        <begin position="380"/>
        <end position="505"/>
    </location>
</feature>
<dbReference type="GO" id="GO:0007219">
    <property type="term" value="P:Notch signaling pathway"/>
    <property type="evidence" value="ECO:0007669"/>
    <property type="project" value="TreeGrafter"/>
</dbReference>
<dbReference type="Proteomes" id="UP001497623">
    <property type="component" value="Unassembled WGS sequence"/>
</dbReference>